<keyword evidence="1" id="KW-0812">Transmembrane</keyword>
<protein>
    <submittedName>
        <fullName evidence="2">Uncharacterized protein</fullName>
    </submittedName>
</protein>
<feature type="transmembrane region" description="Helical" evidence="1">
    <location>
        <begin position="46"/>
        <end position="69"/>
    </location>
</feature>
<keyword evidence="1" id="KW-0472">Membrane</keyword>
<comment type="caution">
    <text evidence="2">The sequence shown here is derived from an EMBL/GenBank/DDBJ whole genome shotgun (WGS) entry which is preliminary data.</text>
</comment>
<evidence type="ECO:0000313" key="2">
    <source>
        <dbReference type="EMBL" id="OGY40158.1"/>
    </source>
</evidence>
<gene>
    <name evidence="2" type="ORF">A2570_02625</name>
</gene>
<proteinExistence type="predicted"/>
<reference evidence="2 3" key="1">
    <citation type="journal article" date="2016" name="Nat. Commun.">
        <title>Thousands of microbial genomes shed light on interconnected biogeochemical processes in an aquifer system.</title>
        <authorList>
            <person name="Anantharaman K."/>
            <person name="Brown C.T."/>
            <person name="Hug L.A."/>
            <person name="Sharon I."/>
            <person name="Castelle C.J."/>
            <person name="Probst A.J."/>
            <person name="Thomas B.C."/>
            <person name="Singh A."/>
            <person name="Wilkins M.J."/>
            <person name="Karaoz U."/>
            <person name="Brodie E.L."/>
            <person name="Williams K.H."/>
            <person name="Hubbard S.S."/>
            <person name="Banfield J.F."/>
        </authorList>
    </citation>
    <scope>NUCLEOTIDE SEQUENCE [LARGE SCALE GENOMIC DNA]</scope>
</reference>
<evidence type="ECO:0000313" key="3">
    <source>
        <dbReference type="Proteomes" id="UP000178570"/>
    </source>
</evidence>
<sequence length="143" mass="16336">MSKGGRMSQNHDRQNMVTFLLTRITTWAVIIPMTNYMLQSGSLIKSIAWILVTSVFGFGLWNALPHWLIMSESSRLKTFLTRVSNAASHWLLDFVWGISIIAAFMLHRDYAWAYIAILAAHNIGKLAFRIAVLREQHNQGSSW</sequence>
<feature type="transmembrane region" description="Helical" evidence="1">
    <location>
        <begin position="112"/>
        <end position="132"/>
    </location>
</feature>
<feature type="transmembrane region" description="Helical" evidence="1">
    <location>
        <begin position="90"/>
        <end position="106"/>
    </location>
</feature>
<keyword evidence="1" id="KW-1133">Transmembrane helix</keyword>
<feature type="transmembrane region" description="Helical" evidence="1">
    <location>
        <begin position="16"/>
        <end position="34"/>
    </location>
</feature>
<dbReference type="Proteomes" id="UP000178570">
    <property type="component" value="Unassembled WGS sequence"/>
</dbReference>
<dbReference type="AlphaFoldDB" id="A0A1G1XJH5"/>
<organism evidence="2 3">
    <name type="scientific">Candidatus Brennerbacteria bacterium RIFOXYD1_FULL_41_16</name>
    <dbReference type="NCBI Taxonomy" id="1797529"/>
    <lineage>
        <taxon>Bacteria</taxon>
        <taxon>Candidatus Brenneribacteriota</taxon>
    </lineage>
</organism>
<dbReference type="EMBL" id="MHHY01000009">
    <property type="protein sequence ID" value="OGY40158.1"/>
    <property type="molecule type" value="Genomic_DNA"/>
</dbReference>
<evidence type="ECO:0000256" key="1">
    <source>
        <dbReference type="SAM" id="Phobius"/>
    </source>
</evidence>
<accession>A0A1G1XJH5</accession>
<name>A0A1G1XJH5_9BACT</name>